<dbReference type="SUPFAM" id="SSF53041">
    <property type="entry name" value="Resolvase-like"/>
    <property type="match status" value="1"/>
</dbReference>
<accession>A0A495IZ84</accession>
<dbReference type="RefSeq" id="WP_121197632.1">
    <property type="nucleotide sequence ID" value="NZ_RBKU01000001.1"/>
</dbReference>
<dbReference type="Proteomes" id="UP000268007">
    <property type="component" value="Unassembled WGS sequence"/>
</dbReference>
<evidence type="ECO:0000259" key="3">
    <source>
        <dbReference type="PROSITE" id="PS51736"/>
    </source>
</evidence>
<dbReference type="GO" id="GO:0000150">
    <property type="term" value="F:DNA strand exchange activity"/>
    <property type="evidence" value="ECO:0007669"/>
    <property type="project" value="InterPro"/>
</dbReference>
<dbReference type="SMART" id="SM00857">
    <property type="entry name" value="Resolvase"/>
    <property type="match status" value="1"/>
</dbReference>
<proteinExistence type="predicted"/>
<organism evidence="4 5">
    <name type="scientific">Mucilaginibacter gracilis</name>
    <dbReference type="NCBI Taxonomy" id="423350"/>
    <lineage>
        <taxon>Bacteria</taxon>
        <taxon>Pseudomonadati</taxon>
        <taxon>Bacteroidota</taxon>
        <taxon>Sphingobacteriia</taxon>
        <taxon>Sphingobacteriales</taxon>
        <taxon>Sphingobacteriaceae</taxon>
        <taxon>Mucilaginibacter</taxon>
    </lineage>
</organism>
<keyword evidence="5" id="KW-1185">Reference proteome</keyword>
<dbReference type="AlphaFoldDB" id="A0A495IZ84"/>
<sequence>MKQAIGYYRVSTGKQGKSGLGLEAQQSAVEHYCKANDYQLLTEVVEVKSTRKHRAGLFDALDLCKQNKATLVVARLDRLGRDVEQIAKIFNSRSKIEVKVADNPHANRFTIHILAAVAEDQRQRISETTKEALKAAKNRGVELGKNGKLFLSVANKQAAEDFARKLFPVIQRLKKRGIVTGRAVCDELNKKGVPTFRPGGKWHPSSVHTLLTRIHKQEKELETI</sequence>
<evidence type="ECO:0000256" key="1">
    <source>
        <dbReference type="ARBA" id="ARBA00023125"/>
    </source>
</evidence>
<dbReference type="CDD" id="cd00338">
    <property type="entry name" value="Ser_Recombinase"/>
    <property type="match status" value="1"/>
</dbReference>
<dbReference type="Pfam" id="PF00239">
    <property type="entry name" value="Resolvase"/>
    <property type="match status" value="1"/>
</dbReference>
<protein>
    <submittedName>
        <fullName evidence="4">DNA invertase Pin-like site-specific DNA recombinase</fullName>
    </submittedName>
</protein>
<keyword evidence="1" id="KW-0238">DNA-binding</keyword>
<dbReference type="InterPro" id="IPR006119">
    <property type="entry name" value="Resolv_N"/>
</dbReference>
<feature type="domain" description="Resolvase/invertase-type recombinase catalytic" evidence="3">
    <location>
        <begin position="3"/>
        <end position="140"/>
    </location>
</feature>
<dbReference type="InterPro" id="IPR036162">
    <property type="entry name" value="Resolvase-like_N_sf"/>
</dbReference>
<comment type="caution">
    <text evidence="4">The sequence shown here is derived from an EMBL/GenBank/DDBJ whole genome shotgun (WGS) entry which is preliminary data.</text>
</comment>
<dbReference type="InterPro" id="IPR050639">
    <property type="entry name" value="SSR_resolvase"/>
</dbReference>
<dbReference type="PROSITE" id="PS51736">
    <property type="entry name" value="RECOMBINASES_3"/>
    <property type="match status" value="1"/>
</dbReference>
<evidence type="ECO:0000256" key="2">
    <source>
        <dbReference type="ARBA" id="ARBA00023172"/>
    </source>
</evidence>
<dbReference type="PANTHER" id="PTHR30461:SF2">
    <property type="entry name" value="SERINE RECOMBINASE PINE-RELATED"/>
    <property type="match status" value="1"/>
</dbReference>
<dbReference type="EMBL" id="RBKU01000001">
    <property type="protein sequence ID" value="RKR81987.1"/>
    <property type="molecule type" value="Genomic_DNA"/>
</dbReference>
<dbReference type="PANTHER" id="PTHR30461">
    <property type="entry name" value="DNA-INVERTASE FROM LAMBDOID PROPHAGE"/>
    <property type="match status" value="1"/>
</dbReference>
<gene>
    <name evidence="4" type="ORF">BDD43_2150</name>
</gene>
<dbReference type="OrthoDB" id="2290206at2"/>
<name>A0A495IZ84_9SPHI</name>
<evidence type="ECO:0000313" key="4">
    <source>
        <dbReference type="EMBL" id="RKR81987.1"/>
    </source>
</evidence>
<dbReference type="GO" id="GO:0003677">
    <property type="term" value="F:DNA binding"/>
    <property type="evidence" value="ECO:0007669"/>
    <property type="project" value="UniProtKB-KW"/>
</dbReference>
<keyword evidence="2" id="KW-0233">DNA recombination</keyword>
<evidence type="ECO:0000313" key="5">
    <source>
        <dbReference type="Proteomes" id="UP000268007"/>
    </source>
</evidence>
<dbReference type="Gene3D" id="3.40.50.1390">
    <property type="entry name" value="Resolvase, N-terminal catalytic domain"/>
    <property type="match status" value="1"/>
</dbReference>
<reference evidence="4 5" key="1">
    <citation type="submission" date="2018-10" db="EMBL/GenBank/DDBJ databases">
        <title>Genomic Encyclopedia of Archaeal and Bacterial Type Strains, Phase II (KMG-II): from individual species to whole genera.</title>
        <authorList>
            <person name="Goeker M."/>
        </authorList>
    </citation>
    <scope>NUCLEOTIDE SEQUENCE [LARGE SCALE GENOMIC DNA]</scope>
    <source>
        <strain evidence="4 5">DSM 18602</strain>
    </source>
</reference>